<sequence>MMSTHKSIRNSENAVHETQNHHLVGTYRLGEKYINILNEKSYIATISLPILYRRAVFALQNPPFCSVKEPVLMCKRHCFDAQDRLLGTTTSVSPWNVLHTNAMKKRKPTSRLAFVHLHNFLYFISSMKTY</sequence>
<keyword evidence="2" id="KW-1185">Reference proteome</keyword>
<evidence type="ECO:0000313" key="1">
    <source>
        <dbReference type="EMBL" id="ETD29425.1"/>
    </source>
</evidence>
<reference evidence="1 2" key="1">
    <citation type="submission" date="2013-10" db="EMBL/GenBank/DDBJ databases">
        <title>The Genome Sequence of Prevotella nigrescens CC14M.</title>
        <authorList>
            <consortium name="The Broad Institute Genomics Platform"/>
            <person name="Earl A."/>
            <person name="Allen-Vercoe E."/>
            <person name="Daigneault M."/>
            <person name="Young S.K."/>
            <person name="Zeng Q."/>
            <person name="Gargeya S."/>
            <person name="Fitzgerald M."/>
            <person name="Abouelleil A."/>
            <person name="Alvarado L."/>
            <person name="Chapman S.B."/>
            <person name="Gainer-Dewar J."/>
            <person name="Goldberg J."/>
            <person name="Griggs A."/>
            <person name="Gujja S."/>
            <person name="Hansen M."/>
            <person name="Howarth C."/>
            <person name="Imamovic A."/>
            <person name="Ireland A."/>
            <person name="Larimer J."/>
            <person name="McCowan C."/>
            <person name="Murphy C."/>
            <person name="Pearson M."/>
            <person name="Poon T.W."/>
            <person name="Priest M."/>
            <person name="Roberts A."/>
            <person name="Saif S."/>
            <person name="Shea T."/>
            <person name="Sykes S."/>
            <person name="Wortman J."/>
            <person name="Nusbaum C."/>
            <person name="Birren B."/>
        </authorList>
    </citation>
    <scope>NUCLEOTIDE SEQUENCE [LARGE SCALE GENOMIC DNA]</scope>
    <source>
        <strain evidence="1 2">CC14M</strain>
    </source>
</reference>
<evidence type="ECO:0000313" key="2">
    <source>
        <dbReference type="Proteomes" id="UP000018727"/>
    </source>
</evidence>
<accession>V8CQX9</accession>
<gene>
    <name evidence="1" type="ORF">HMPREF1173_00623</name>
</gene>
<protein>
    <submittedName>
        <fullName evidence="1">Uncharacterized protein</fullName>
    </submittedName>
</protein>
<dbReference type="EMBL" id="AZJH01000007">
    <property type="protein sequence ID" value="ETD29425.1"/>
    <property type="molecule type" value="Genomic_DNA"/>
</dbReference>
<dbReference type="Proteomes" id="UP000018727">
    <property type="component" value="Unassembled WGS sequence"/>
</dbReference>
<dbReference type="HOGENOM" id="CLU_1936165_0_0_10"/>
<name>V8CQX9_9BACT</name>
<proteinExistence type="predicted"/>
<dbReference type="AlphaFoldDB" id="V8CQX9"/>
<comment type="caution">
    <text evidence="1">The sequence shown here is derived from an EMBL/GenBank/DDBJ whole genome shotgun (WGS) entry which is preliminary data.</text>
</comment>
<organism evidence="1 2">
    <name type="scientific">Prevotella nigrescens CC14M</name>
    <dbReference type="NCBI Taxonomy" id="1073366"/>
    <lineage>
        <taxon>Bacteria</taxon>
        <taxon>Pseudomonadati</taxon>
        <taxon>Bacteroidota</taxon>
        <taxon>Bacteroidia</taxon>
        <taxon>Bacteroidales</taxon>
        <taxon>Prevotellaceae</taxon>
        <taxon>Prevotella</taxon>
    </lineage>
</organism>